<dbReference type="KEGG" id="ehm:AB284_13075"/>
<comment type="caution">
    <text evidence="1">The sequence shown here is derived from an EMBL/GenBank/DDBJ whole genome shotgun (WGS) entry which is preliminary data.</text>
</comment>
<dbReference type="Proteomes" id="UP000076205">
    <property type="component" value="Unassembled WGS sequence"/>
</dbReference>
<dbReference type="AlphaFoldDB" id="A0A822WDQ3"/>
<protein>
    <submittedName>
        <fullName evidence="1">Uncharacterized protein</fullName>
    </submittedName>
</protein>
<organism evidence="1 2">
    <name type="scientific">Enterobacter hormaechei</name>
    <dbReference type="NCBI Taxonomy" id="158836"/>
    <lineage>
        <taxon>Bacteria</taxon>
        <taxon>Pseudomonadati</taxon>
        <taxon>Pseudomonadota</taxon>
        <taxon>Gammaproteobacteria</taxon>
        <taxon>Enterobacterales</taxon>
        <taxon>Enterobacteriaceae</taxon>
        <taxon>Enterobacter</taxon>
        <taxon>Enterobacter cloacae complex</taxon>
    </lineage>
</organism>
<dbReference type="RefSeq" id="WP_032619576.1">
    <property type="nucleotide sequence ID" value="NZ_BPUF01000007.1"/>
</dbReference>
<evidence type="ECO:0000313" key="2">
    <source>
        <dbReference type="Proteomes" id="UP000076205"/>
    </source>
</evidence>
<evidence type="ECO:0000313" key="1">
    <source>
        <dbReference type="EMBL" id="CZW64048.1"/>
    </source>
</evidence>
<sequence>MTKTDIDLMLQEFHEQLHIPLLEAVNTVYKASPENAPESLSDAVKMLHLSAVALEGIMLSVERSDSLREDQELIGKVTQSALSLEACKDELSDLLAQCDENNSQYDNDSY</sequence>
<gene>
    <name evidence="1" type="ORF">SAMEA2273352_00444</name>
</gene>
<accession>A0A822WDQ3</accession>
<name>A0A822WDQ3_9ENTR</name>
<proteinExistence type="predicted"/>
<reference evidence="1 2" key="1">
    <citation type="submission" date="2016-03" db="EMBL/GenBank/DDBJ databases">
        <authorList>
            <consortium name="Pathogen Informatics"/>
        </authorList>
    </citation>
    <scope>NUCLEOTIDE SEQUENCE [LARGE SCALE GENOMIC DNA]</scope>
    <source>
        <strain evidence="2">e1424</strain>
    </source>
</reference>
<dbReference type="EMBL" id="FJYW01000001">
    <property type="protein sequence ID" value="CZW64048.1"/>
    <property type="molecule type" value="Genomic_DNA"/>
</dbReference>